<evidence type="ECO:0000313" key="2">
    <source>
        <dbReference type="EMBL" id="PKA45807.1"/>
    </source>
</evidence>
<dbReference type="PANTHER" id="PTHR33264">
    <property type="entry name" value="EXPRESSED PROTEIN"/>
    <property type="match status" value="1"/>
</dbReference>
<evidence type="ECO:0000313" key="3">
    <source>
        <dbReference type="Proteomes" id="UP000236161"/>
    </source>
</evidence>
<feature type="compositionally biased region" description="Low complexity" evidence="1">
    <location>
        <begin position="106"/>
        <end position="127"/>
    </location>
</feature>
<dbReference type="OrthoDB" id="695262at2759"/>
<dbReference type="AlphaFoldDB" id="A0A2H9ZR94"/>
<sequence>MGRKERLWPSSPLPEKSVRGDSAAAPPQWCRRQPVILRNPVTPSARFAEFAGGKTAECAAICCCFPFGIANLIVLAVVKLPAGLFRQALRKRILVRRGKKKAKLLGSGSSSDSGGSSGSSKRGSSSEGEIDEVSEMSGSVFMVFGDMWPERSPSAEVIELEKEMWSKFYGSGFWRSPSQNDGGL</sequence>
<reference evidence="2 3" key="1">
    <citation type="journal article" date="2017" name="Nature">
        <title>The Apostasia genome and the evolution of orchids.</title>
        <authorList>
            <person name="Zhang G.Q."/>
            <person name="Liu K.W."/>
            <person name="Li Z."/>
            <person name="Lohaus R."/>
            <person name="Hsiao Y.Y."/>
            <person name="Niu S.C."/>
            <person name="Wang J.Y."/>
            <person name="Lin Y.C."/>
            <person name="Xu Q."/>
            <person name="Chen L.J."/>
            <person name="Yoshida K."/>
            <person name="Fujiwara S."/>
            <person name="Wang Z.W."/>
            <person name="Zhang Y.Q."/>
            <person name="Mitsuda N."/>
            <person name="Wang M."/>
            <person name="Liu G.H."/>
            <person name="Pecoraro L."/>
            <person name="Huang H.X."/>
            <person name="Xiao X.J."/>
            <person name="Lin M."/>
            <person name="Wu X.Y."/>
            <person name="Wu W.L."/>
            <person name="Chen Y.Y."/>
            <person name="Chang S.B."/>
            <person name="Sakamoto S."/>
            <person name="Ohme-Takagi M."/>
            <person name="Yagi M."/>
            <person name="Zeng S.J."/>
            <person name="Shen C.Y."/>
            <person name="Yeh C.M."/>
            <person name="Luo Y.B."/>
            <person name="Tsai W.C."/>
            <person name="Van de Peer Y."/>
            <person name="Liu Z.J."/>
        </authorList>
    </citation>
    <scope>NUCLEOTIDE SEQUENCE [LARGE SCALE GENOMIC DNA]</scope>
    <source>
        <strain evidence="3">cv. Shenzhen</strain>
        <tissue evidence="2">Stem</tissue>
    </source>
</reference>
<dbReference type="Proteomes" id="UP000236161">
    <property type="component" value="Unassembled WGS sequence"/>
</dbReference>
<feature type="region of interest" description="Disordered" evidence="1">
    <location>
        <begin position="1"/>
        <end position="26"/>
    </location>
</feature>
<dbReference type="PANTHER" id="PTHR33264:SF69">
    <property type="entry name" value="WRKY DOMAIN-CONTAINING PROTEIN"/>
    <property type="match status" value="1"/>
</dbReference>
<organism evidence="2 3">
    <name type="scientific">Apostasia shenzhenica</name>
    <dbReference type="NCBI Taxonomy" id="1088818"/>
    <lineage>
        <taxon>Eukaryota</taxon>
        <taxon>Viridiplantae</taxon>
        <taxon>Streptophyta</taxon>
        <taxon>Embryophyta</taxon>
        <taxon>Tracheophyta</taxon>
        <taxon>Spermatophyta</taxon>
        <taxon>Magnoliopsida</taxon>
        <taxon>Liliopsida</taxon>
        <taxon>Asparagales</taxon>
        <taxon>Orchidaceae</taxon>
        <taxon>Apostasioideae</taxon>
        <taxon>Apostasia</taxon>
    </lineage>
</organism>
<accession>A0A2H9ZR94</accession>
<keyword evidence="3" id="KW-1185">Reference proteome</keyword>
<proteinExistence type="predicted"/>
<dbReference type="STRING" id="1088818.A0A2H9ZR94"/>
<name>A0A2H9ZR94_9ASPA</name>
<gene>
    <name evidence="2" type="ORF">AXF42_Ash018358</name>
</gene>
<dbReference type="EMBL" id="KZ454794">
    <property type="protein sequence ID" value="PKA45807.1"/>
    <property type="molecule type" value="Genomic_DNA"/>
</dbReference>
<feature type="region of interest" description="Disordered" evidence="1">
    <location>
        <begin position="104"/>
        <end position="131"/>
    </location>
</feature>
<evidence type="ECO:0000256" key="1">
    <source>
        <dbReference type="SAM" id="MobiDB-lite"/>
    </source>
</evidence>
<protein>
    <submittedName>
        <fullName evidence="2">Uncharacterized protein</fullName>
    </submittedName>
</protein>